<dbReference type="Gene3D" id="3.60.21.10">
    <property type="match status" value="1"/>
</dbReference>
<proteinExistence type="inferred from homology"/>
<dbReference type="PANTHER" id="PTHR11575">
    <property type="entry name" value="5'-NUCLEOTIDASE-RELATED"/>
    <property type="match status" value="1"/>
</dbReference>
<dbReference type="FunFam" id="3.60.21.10:FF:000052">
    <property type="entry name" value="Endonuclease YhcR"/>
    <property type="match status" value="1"/>
</dbReference>
<evidence type="ECO:0000259" key="8">
    <source>
        <dbReference type="Pfam" id="PF02872"/>
    </source>
</evidence>
<dbReference type="STRING" id="1236220.SAMN04488112_11866"/>
<gene>
    <name evidence="9" type="ORF">SAMN04488112_11866</name>
</gene>
<dbReference type="Gene3D" id="3.90.780.10">
    <property type="entry name" value="5'-Nucleotidase, C-terminal domain"/>
    <property type="match status" value="1"/>
</dbReference>
<dbReference type="GO" id="GO:0046872">
    <property type="term" value="F:metal ion binding"/>
    <property type="evidence" value="ECO:0007669"/>
    <property type="project" value="InterPro"/>
</dbReference>
<feature type="domain" description="5'-Nucleotidase C-terminal" evidence="8">
    <location>
        <begin position="346"/>
        <end position="495"/>
    </location>
</feature>
<dbReference type="Pfam" id="PF00149">
    <property type="entry name" value="Metallophos"/>
    <property type="match status" value="1"/>
</dbReference>
<dbReference type="FunFam" id="3.90.780.10:FF:000004">
    <property type="entry name" value="UDP-sugar hydrolase, putative"/>
    <property type="match status" value="1"/>
</dbReference>
<protein>
    <submittedName>
        <fullName evidence="9">5'-nucleotidase</fullName>
    </submittedName>
</protein>
<dbReference type="PANTHER" id="PTHR11575:SF24">
    <property type="entry name" value="5'-NUCLEOTIDASE"/>
    <property type="match status" value="1"/>
</dbReference>
<dbReference type="EMBL" id="FMZA01000018">
    <property type="protein sequence ID" value="SDC84206.1"/>
    <property type="molecule type" value="Genomic_DNA"/>
</dbReference>
<evidence type="ECO:0000256" key="1">
    <source>
        <dbReference type="ARBA" id="ARBA00004168"/>
    </source>
</evidence>
<feature type="domain" description="Calcineurin-like phosphoesterase" evidence="7">
    <location>
        <begin position="43"/>
        <end position="272"/>
    </location>
</feature>
<dbReference type="AlphaFoldDB" id="A0A1G6PXF5"/>
<dbReference type="RefSeq" id="WP_091571928.1">
    <property type="nucleotide sequence ID" value="NZ_FMZA01000018.1"/>
</dbReference>
<name>A0A1G6PXF5_9BACL</name>
<dbReference type="InterPro" id="IPR008334">
    <property type="entry name" value="5'-Nucleotdase_C"/>
</dbReference>
<dbReference type="SUPFAM" id="SSF55816">
    <property type="entry name" value="5'-nucleotidase (syn. UDP-sugar hydrolase), C-terminal domain"/>
    <property type="match status" value="1"/>
</dbReference>
<keyword evidence="10" id="KW-1185">Reference proteome</keyword>
<evidence type="ECO:0000256" key="3">
    <source>
        <dbReference type="ARBA" id="ARBA00022525"/>
    </source>
</evidence>
<comment type="similarity">
    <text evidence="6">Belongs to the 5'-nucleotidase family.</text>
</comment>
<dbReference type="InterPro" id="IPR036907">
    <property type="entry name" value="5'-Nucleotdase_C_sf"/>
</dbReference>
<evidence type="ECO:0000256" key="5">
    <source>
        <dbReference type="ARBA" id="ARBA00023088"/>
    </source>
</evidence>
<evidence type="ECO:0000256" key="4">
    <source>
        <dbReference type="ARBA" id="ARBA00022729"/>
    </source>
</evidence>
<keyword evidence="5" id="KW-0572">Peptidoglycan-anchor</keyword>
<keyword evidence="6" id="KW-0547">Nucleotide-binding</keyword>
<dbReference type="GO" id="GO:0008253">
    <property type="term" value="F:5'-nucleotidase activity"/>
    <property type="evidence" value="ECO:0007669"/>
    <property type="project" value="TreeGrafter"/>
</dbReference>
<dbReference type="Pfam" id="PF02872">
    <property type="entry name" value="5_nucleotid_C"/>
    <property type="match status" value="1"/>
</dbReference>
<dbReference type="PROSITE" id="PS00786">
    <property type="entry name" value="5_NUCLEOTIDASE_2"/>
    <property type="match status" value="1"/>
</dbReference>
<dbReference type="InterPro" id="IPR006146">
    <property type="entry name" value="5'-Nucleotdase_CS"/>
</dbReference>
<dbReference type="GO" id="GO:0009166">
    <property type="term" value="P:nucleotide catabolic process"/>
    <property type="evidence" value="ECO:0007669"/>
    <property type="project" value="InterPro"/>
</dbReference>
<feature type="chain" id="PRO_5011331864" evidence="6">
    <location>
        <begin position="25"/>
        <end position="533"/>
    </location>
</feature>
<dbReference type="OrthoDB" id="9801679at2"/>
<dbReference type="InterPro" id="IPR029052">
    <property type="entry name" value="Metallo-depent_PP-like"/>
</dbReference>
<evidence type="ECO:0000259" key="7">
    <source>
        <dbReference type="Pfam" id="PF00149"/>
    </source>
</evidence>
<evidence type="ECO:0000313" key="9">
    <source>
        <dbReference type="EMBL" id="SDC84206.1"/>
    </source>
</evidence>
<keyword evidence="4 6" id="KW-0732">Signal</keyword>
<dbReference type="InterPro" id="IPR004843">
    <property type="entry name" value="Calcineurin-like_PHP"/>
</dbReference>
<dbReference type="GO" id="GO:0030288">
    <property type="term" value="C:outer membrane-bounded periplasmic space"/>
    <property type="evidence" value="ECO:0007669"/>
    <property type="project" value="TreeGrafter"/>
</dbReference>
<keyword evidence="3" id="KW-0964">Secreted</keyword>
<dbReference type="PRINTS" id="PR01607">
    <property type="entry name" value="APYRASEFAMLY"/>
</dbReference>
<accession>A0A1G6PXF5</accession>
<comment type="subcellular location">
    <subcellularLocation>
        <location evidence="1">Secreted</location>
        <location evidence="1">Cell wall</location>
        <topology evidence="1">Peptidoglycan-anchor</topology>
    </subcellularLocation>
</comment>
<dbReference type="GO" id="GO:0008768">
    <property type="term" value="F:UDP-sugar diphosphatase activity"/>
    <property type="evidence" value="ECO:0007669"/>
    <property type="project" value="TreeGrafter"/>
</dbReference>
<evidence type="ECO:0000256" key="2">
    <source>
        <dbReference type="ARBA" id="ARBA00022512"/>
    </source>
</evidence>
<evidence type="ECO:0000256" key="6">
    <source>
        <dbReference type="RuleBase" id="RU362119"/>
    </source>
</evidence>
<dbReference type="SUPFAM" id="SSF56300">
    <property type="entry name" value="Metallo-dependent phosphatases"/>
    <property type="match status" value="1"/>
</dbReference>
<organism evidence="9 10">
    <name type="scientific">Melghirimyces thermohalophilus</name>
    <dbReference type="NCBI Taxonomy" id="1236220"/>
    <lineage>
        <taxon>Bacteria</taxon>
        <taxon>Bacillati</taxon>
        <taxon>Bacillota</taxon>
        <taxon>Bacilli</taxon>
        <taxon>Bacillales</taxon>
        <taxon>Thermoactinomycetaceae</taxon>
        <taxon>Melghirimyces</taxon>
    </lineage>
</organism>
<keyword evidence="2" id="KW-0134">Cell wall</keyword>
<evidence type="ECO:0000313" key="10">
    <source>
        <dbReference type="Proteomes" id="UP000199387"/>
    </source>
</evidence>
<keyword evidence="6" id="KW-0378">Hydrolase</keyword>
<reference evidence="9 10" key="1">
    <citation type="submission" date="2016-10" db="EMBL/GenBank/DDBJ databases">
        <authorList>
            <person name="de Groot N.N."/>
        </authorList>
    </citation>
    <scope>NUCLEOTIDE SEQUENCE [LARGE SCALE GENOMIC DNA]</scope>
    <source>
        <strain evidence="9 10">DSM 45514</strain>
    </source>
</reference>
<dbReference type="InterPro" id="IPR006179">
    <property type="entry name" value="5_nucleotidase/apyrase"/>
</dbReference>
<dbReference type="GO" id="GO:0000166">
    <property type="term" value="F:nucleotide binding"/>
    <property type="evidence" value="ECO:0007669"/>
    <property type="project" value="UniProtKB-KW"/>
</dbReference>
<feature type="signal peptide" evidence="6">
    <location>
        <begin position="1"/>
        <end position="24"/>
    </location>
</feature>
<dbReference type="Proteomes" id="UP000199387">
    <property type="component" value="Unassembled WGS sequence"/>
</dbReference>
<sequence>MKRWKRLGGTLLLSTLLAATPLWAAGTEAAEKAKGHEVDLQLLSINDLHGQLNVTDTIDGKQVGGADVLATYLKERAADNKNTWMVHVGDAVGASAPVSALLQDEPTIEILNEIGFDLGTIGNHEFDEGVEEMLRLIHGGEHEKTGDFAGADFPYTVANVNWKESGKPVLPPHIVKKVKGIPVGFIGVVTTETPHIVSPDGVKEVTFTDEAKAIDREVERLKEKGVKAIVVMAHEGGFQDSDTGKMEGPIVEMTRSIDDEVDVVISGHTHSYLNGTVDGKLLVQSYSSGTAFSDIDLTLNRHTGDITNKQAEVVTTYHQGVQPDPQIRKMIQSYEEEVAPIINEEVGEAKTAITREASPAGESAMGNLIADAQRWKTGTDFAFMNPGGIRADLDRGPVTWGELYTVQPFDNNLVTMTLTGEQIERLLNQQWQEDGTRMLQISGLTYTWDPTRPAGDRIVELKKADGTPIQADASYTVTANSFIASGGDNFTVFSEAKDQVTAGVDLDALIQYVKQLPQPFSAEVENRIKTNSE</sequence>